<accession>A0A8S5LES0</accession>
<sequence length="338" mass="39924">MDLKTAKPFKTYEEQIELLKSRGLTIKDECFARHVLQYMSYYDLINGYKNVLMPNDKFIRGVTIEYLYQLYIIDKRFQSLSIKYSMIIENICKTNLAYILSEDFGIEQLQYLDQRNYKSAASDLLFTDDIQDKISNLTSNENLGNPCKHYKKKYNDIPPWILFKNIPFSIATNFVKFLKRPQKEKFVNALLKTDELDYSNKVCFITPALEIIRKFRNVAAHNLNFVMFRVGSINYPASLYATLMPDLIRTIDGKIYQQDRDSLKGLYNYILSVLILLPSYSLKSNFIDDFRLCIYNPYNKADNDKNLLIFEDYIRLTQLPKNILKRLNDYYITINSEF</sequence>
<organism evidence="1">
    <name type="scientific">Siphoviridae sp. cttkn18</name>
    <dbReference type="NCBI Taxonomy" id="2823607"/>
    <lineage>
        <taxon>Viruses</taxon>
        <taxon>Duplodnaviria</taxon>
        <taxon>Heunggongvirae</taxon>
        <taxon>Uroviricota</taxon>
        <taxon>Caudoviricetes</taxon>
    </lineage>
</organism>
<proteinExistence type="predicted"/>
<name>A0A8S5LES0_9CAUD</name>
<dbReference type="EMBL" id="BK014703">
    <property type="protein sequence ID" value="DAD68464.1"/>
    <property type="molecule type" value="Genomic_DNA"/>
</dbReference>
<reference evidence="1" key="1">
    <citation type="journal article" date="2021" name="Proc. Natl. Acad. Sci. U.S.A.">
        <title>A Catalog of Tens of Thousands of Viruses from Human Metagenomes Reveals Hidden Associations with Chronic Diseases.</title>
        <authorList>
            <person name="Tisza M.J."/>
            <person name="Buck C.B."/>
        </authorList>
    </citation>
    <scope>NUCLEOTIDE SEQUENCE</scope>
    <source>
        <strain evidence="1">Cttkn18</strain>
    </source>
</reference>
<protein>
    <submittedName>
        <fullName evidence="1">Abi-like protein</fullName>
    </submittedName>
</protein>
<evidence type="ECO:0000313" key="1">
    <source>
        <dbReference type="EMBL" id="DAD68464.1"/>
    </source>
</evidence>
<dbReference type="InterPro" id="IPR011664">
    <property type="entry name" value="Abi_system_AbiD/AbiF-like"/>
</dbReference>
<dbReference type="Pfam" id="PF07751">
    <property type="entry name" value="Abi_2"/>
    <property type="match status" value="1"/>
</dbReference>